<dbReference type="Pfam" id="PF01547">
    <property type="entry name" value="SBP_bac_1"/>
    <property type="match status" value="1"/>
</dbReference>
<dbReference type="InterPro" id="IPR006059">
    <property type="entry name" value="SBP"/>
</dbReference>
<dbReference type="Gene3D" id="3.40.190.10">
    <property type="entry name" value="Periplasmic binding protein-like II"/>
    <property type="match status" value="1"/>
</dbReference>
<evidence type="ECO:0000313" key="5">
    <source>
        <dbReference type="Proteomes" id="UP001262754"/>
    </source>
</evidence>
<keyword evidence="4" id="KW-0813">Transport</keyword>
<comment type="similarity">
    <text evidence="2">Belongs to the bacterial solute-binding protein 1 family.</text>
</comment>
<dbReference type="InterPro" id="IPR050490">
    <property type="entry name" value="Bact_solute-bd_prot1"/>
</dbReference>
<name>A0ABU1N5H5_9CAUL</name>
<evidence type="ECO:0000256" key="2">
    <source>
        <dbReference type="ARBA" id="ARBA00008520"/>
    </source>
</evidence>
<keyword evidence="4" id="KW-0762">Sugar transport</keyword>
<dbReference type="PANTHER" id="PTHR43649:SF12">
    <property type="entry name" value="DIACETYLCHITOBIOSE BINDING PROTEIN DASA"/>
    <property type="match status" value="1"/>
</dbReference>
<feature type="signal peptide" evidence="3">
    <location>
        <begin position="1"/>
        <end position="23"/>
    </location>
</feature>
<dbReference type="PROSITE" id="PS51257">
    <property type="entry name" value="PROKAR_LIPOPROTEIN"/>
    <property type="match status" value="1"/>
</dbReference>
<dbReference type="EMBL" id="JAVDRL010000013">
    <property type="protein sequence ID" value="MDR6533608.1"/>
    <property type="molecule type" value="Genomic_DNA"/>
</dbReference>
<comment type="caution">
    <text evidence="4">The sequence shown here is derived from an EMBL/GenBank/DDBJ whole genome shotgun (WGS) entry which is preliminary data.</text>
</comment>
<gene>
    <name evidence="4" type="ORF">J2800_004374</name>
</gene>
<evidence type="ECO:0000256" key="3">
    <source>
        <dbReference type="SAM" id="SignalP"/>
    </source>
</evidence>
<dbReference type="PANTHER" id="PTHR43649">
    <property type="entry name" value="ARABINOSE-BINDING PROTEIN-RELATED"/>
    <property type="match status" value="1"/>
</dbReference>
<comment type="subcellular location">
    <subcellularLocation>
        <location evidence="1">Periplasm</location>
    </subcellularLocation>
</comment>
<proteinExistence type="inferred from homology"/>
<dbReference type="Proteomes" id="UP001262754">
    <property type="component" value="Unassembled WGS sequence"/>
</dbReference>
<sequence length="435" mass="47987">MSRLPILALAAMALVLTSCAKQADITQITVQRIFGECRSAGAGARNPDGECEIITGLLDQFQRENPDIRLKVNIAAWPGYDQLSAQFAAGDPPDLVTMHMSAISDYQSRGLIEPMGPGLESVGVDPAAFTRAAREGVTKNGQVWGLPFDNWAPLWHVNLNQFRQAGLVRDGQPILPTSADELLIQARQFKAATGKPYLVQAMANETASYTRNLYTWLMTQDAAFFPDPKHIKLTTPEAHRIVALLKQMYDENLTTKDQDYPAATSGFMNGDGGVYLVGTWMIGTFEAESHTPGRPLSNGYAVMPYPRLFGTRDAAYVDGHAWVVPHRERTPAQRAAVYRLVRFLADHDYDWSRTGHLPAMQAVIDSPRFKALPHRQAIAPLATIGQTLPPQVQRQFAIQDIIGDEMASAITGRKPIDTALADAERRVNDLLFHLL</sequence>
<evidence type="ECO:0000313" key="4">
    <source>
        <dbReference type="EMBL" id="MDR6533608.1"/>
    </source>
</evidence>
<protein>
    <submittedName>
        <fullName evidence="4">Multiple sugar transport system substrate-binding protein</fullName>
    </submittedName>
</protein>
<dbReference type="RefSeq" id="WP_310034527.1">
    <property type="nucleotide sequence ID" value="NZ_JAVDRL010000013.1"/>
</dbReference>
<keyword evidence="3" id="KW-0732">Signal</keyword>
<reference evidence="4 5" key="1">
    <citation type="submission" date="2023-07" db="EMBL/GenBank/DDBJ databases">
        <title>Sorghum-associated microbial communities from plants grown in Nebraska, USA.</title>
        <authorList>
            <person name="Schachtman D."/>
        </authorList>
    </citation>
    <scope>NUCLEOTIDE SEQUENCE [LARGE SCALE GENOMIC DNA]</scope>
    <source>
        <strain evidence="4 5">DS2154</strain>
    </source>
</reference>
<dbReference type="SUPFAM" id="SSF53850">
    <property type="entry name" value="Periplasmic binding protein-like II"/>
    <property type="match status" value="1"/>
</dbReference>
<organism evidence="4 5">
    <name type="scientific">Caulobacter rhizosphaerae</name>
    <dbReference type="NCBI Taxonomy" id="2010972"/>
    <lineage>
        <taxon>Bacteria</taxon>
        <taxon>Pseudomonadati</taxon>
        <taxon>Pseudomonadota</taxon>
        <taxon>Alphaproteobacteria</taxon>
        <taxon>Caulobacterales</taxon>
        <taxon>Caulobacteraceae</taxon>
        <taxon>Caulobacter</taxon>
    </lineage>
</organism>
<evidence type="ECO:0000256" key="1">
    <source>
        <dbReference type="ARBA" id="ARBA00004418"/>
    </source>
</evidence>
<keyword evidence="5" id="KW-1185">Reference proteome</keyword>
<feature type="chain" id="PRO_5046274106" evidence="3">
    <location>
        <begin position="24"/>
        <end position="435"/>
    </location>
</feature>
<accession>A0ABU1N5H5</accession>